<evidence type="ECO:0000313" key="3">
    <source>
        <dbReference type="Proteomes" id="UP000479226"/>
    </source>
</evidence>
<protein>
    <recommendedName>
        <fullName evidence="4">Multidrug transporter</fullName>
    </recommendedName>
</protein>
<dbReference type="EMBL" id="JAAKZI010000002">
    <property type="protein sequence ID" value="NGN82384.1"/>
    <property type="molecule type" value="Genomic_DNA"/>
</dbReference>
<gene>
    <name evidence="2" type="ORF">G6N77_02745</name>
</gene>
<comment type="caution">
    <text evidence="2">The sequence shown here is derived from an EMBL/GenBank/DDBJ whole genome shotgun (WGS) entry which is preliminary data.</text>
</comment>
<reference evidence="2 3" key="1">
    <citation type="submission" date="2020-02" db="EMBL/GenBank/DDBJ databases">
        <title>Genome sequence of the type strain DSM 27180 of Arthrobacter silviterrae.</title>
        <authorList>
            <person name="Gao J."/>
            <person name="Sun J."/>
        </authorList>
    </citation>
    <scope>NUCLEOTIDE SEQUENCE [LARGE SCALE GENOMIC DNA]</scope>
    <source>
        <strain evidence="2 3">DSM 27180</strain>
    </source>
</reference>
<evidence type="ECO:0000313" key="2">
    <source>
        <dbReference type="EMBL" id="NGN82384.1"/>
    </source>
</evidence>
<sequence length="57" mass="6253">MVSPGTKDSSEEGTIVNPGTIEGRDTSVGDEGDDANELRFDEEERLIKEQSLRPETD</sequence>
<name>A0ABX0D673_9MICC</name>
<keyword evidence="3" id="KW-1185">Reference proteome</keyword>
<feature type="compositionally biased region" description="Basic and acidic residues" evidence="1">
    <location>
        <begin position="45"/>
        <end position="57"/>
    </location>
</feature>
<dbReference type="RefSeq" id="WP_165180453.1">
    <property type="nucleotide sequence ID" value="NZ_JAAKZI010000002.1"/>
</dbReference>
<proteinExistence type="predicted"/>
<evidence type="ECO:0000256" key="1">
    <source>
        <dbReference type="SAM" id="MobiDB-lite"/>
    </source>
</evidence>
<dbReference type="Proteomes" id="UP000479226">
    <property type="component" value="Unassembled WGS sequence"/>
</dbReference>
<organism evidence="2 3">
    <name type="scientific">Arthrobacter silviterrae</name>
    <dbReference type="NCBI Taxonomy" id="2026658"/>
    <lineage>
        <taxon>Bacteria</taxon>
        <taxon>Bacillati</taxon>
        <taxon>Actinomycetota</taxon>
        <taxon>Actinomycetes</taxon>
        <taxon>Micrococcales</taxon>
        <taxon>Micrococcaceae</taxon>
        <taxon>Arthrobacter</taxon>
    </lineage>
</organism>
<feature type="compositionally biased region" description="Acidic residues" evidence="1">
    <location>
        <begin position="28"/>
        <end position="44"/>
    </location>
</feature>
<accession>A0ABX0D673</accession>
<feature type="region of interest" description="Disordered" evidence="1">
    <location>
        <begin position="1"/>
        <end position="57"/>
    </location>
</feature>
<evidence type="ECO:0008006" key="4">
    <source>
        <dbReference type="Google" id="ProtNLM"/>
    </source>
</evidence>